<sequence length="246" mass="26567">LLFERFGAVDARPSAATGAQVESTVGHGQRHRPRPSGPHRRLFAVGRQTADRVAEAGTEFHQQAGAGQRVKPASVAGQRPHRTVDGRVDPAHAVQVCELVSLVPVAAAAGASRARVQGALLQRQQIFRQPLERTVRPELTGPQQKVGGVEHRCRGAACHGQRQQTVGRRVGQRSVGVEQQRRCAEQGEQAVERRLRFGHLVGQTAGLELAQQIVQAGQRFGADVRAVRSGQLDQQVAQAVDADHLH</sequence>
<accession>A0A0V1M5V6</accession>
<keyword evidence="3" id="KW-1185">Reference proteome</keyword>
<proteinExistence type="predicted"/>
<feature type="compositionally biased region" description="Basic residues" evidence="1">
    <location>
        <begin position="28"/>
        <end position="40"/>
    </location>
</feature>
<evidence type="ECO:0000313" key="3">
    <source>
        <dbReference type="Proteomes" id="UP000054843"/>
    </source>
</evidence>
<evidence type="ECO:0000256" key="1">
    <source>
        <dbReference type="SAM" id="MobiDB-lite"/>
    </source>
</evidence>
<dbReference type="EMBL" id="JYDO01000204">
    <property type="protein sequence ID" value="KRZ67236.1"/>
    <property type="molecule type" value="Genomic_DNA"/>
</dbReference>
<dbReference type="AlphaFoldDB" id="A0A0V1M5V6"/>
<organism evidence="2 3">
    <name type="scientific">Trichinella papuae</name>
    <dbReference type="NCBI Taxonomy" id="268474"/>
    <lineage>
        <taxon>Eukaryota</taxon>
        <taxon>Metazoa</taxon>
        <taxon>Ecdysozoa</taxon>
        <taxon>Nematoda</taxon>
        <taxon>Enoplea</taxon>
        <taxon>Dorylaimia</taxon>
        <taxon>Trichinellida</taxon>
        <taxon>Trichinellidae</taxon>
        <taxon>Trichinella</taxon>
    </lineage>
</organism>
<feature type="region of interest" description="Disordered" evidence="1">
    <location>
        <begin position="13"/>
        <end position="40"/>
    </location>
</feature>
<evidence type="ECO:0000313" key="2">
    <source>
        <dbReference type="EMBL" id="KRZ67236.1"/>
    </source>
</evidence>
<protein>
    <submittedName>
        <fullName evidence="2">Uncharacterized protein</fullName>
    </submittedName>
</protein>
<name>A0A0V1M5V6_9BILA</name>
<reference evidence="2 3" key="1">
    <citation type="submission" date="2015-01" db="EMBL/GenBank/DDBJ databases">
        <title>Evolution of Trichinella species and genotypes.</title>
        <authorList>
            <person name="Korhonen P.K."/>
            <person name="Edoardo P."/>
            <person name="Giuseppe L.R."/>
            <person name="Gasser R.B."/>
        </authorList>
    </citation>
    <scope>NUCLEOTIDE SEQUENCE [LARGE SCALE GENOMIC DNA]</scope>
    <source>
        <strain evidence="2">ISS1980</strain>
    </source>
</reference>
<gene>
    <name evidence="2" type="ORF">T10_10704</name>
</gene>
<dbReference type="Proteomes" id="UP000054843">
    <property type="component" value="Unassembled WGS sequence"/>
</dbReference>
<feature type="non-terminal residue" evidence="2">
    <location>
        <position position="1"/>
    </location>
</feature>
<comment type="caution">
    <text evidence="2">The sequence shown here is derived from an EMBL/GenBank/DDBJ whole genome shotgun (WGS) entry which is preliminary data.</text>
</comment>